<sequence length="293" mass="32057">MPPLAASAIPAFLRHTVSPLLPSSCPPLASSLVPLLTATTLGHGPTWLAPCLAHALEAHPPLPEGQDPPPEIEPHLASSCSPSAPDAQQHPRRLIVAQFKEALVKSAILIGVPRAIETLLHLDDAVLDKRDLSRAFVRRALEESEEEGSGETRATRGREGLRTVYKGDLDAIFSRMRDGGLEDLRFISERLTYGTFLTPFSSSSRSPDPLSPDPRLLSLVTLPCLLSQRTPREIHWHLRGALRRGWTREDVERVQRATEACAAACGVDGVGEGMPRVEGVERQEEEDWAEHGR</sequence>
<dbReference type="PANTHER" id="PTHR28180">
    <property type="entry name" value="CONSERVED MITOCHONDRIAL PROTEIN-RELATED"/>
    <property type="match status" value="1"/>
</dbReference>
<evidence type="ECO:0008006" key="4">
    <source>
        <dbReference type="Google" id="ProtNLM"/>
    </source>
</evidence>
<evidence type="ECO:0000313" key="3">
    <source>
        <dbReference type="Proteomes" id="UP001342314"/>
    </source>
</evidence>
<organism evidence="2 3">
    <name type="scientific">Rhodotorula paludigena</name>
    <dbReference type="NCBI Taxonomy" id="86838"/>
    <lineage>
        <taxon>Eukaryota</taxon>
        <taxon>Fungi</taxon>
        <taxon>Dikarya</taxon>
        <taxon>Basidiomycota</taxon>
        <taxon>Pucciniomycotina</taxon>
        <taxon>Microbotryomycetes</taxon>
        <taxon>Sporidiobolales</taxon>
        <taxon>Sporidiobolaceae</taxon>
        <taxon>Rhodotorula</taxon>
    </lineage>
</organism>
<evidence type="ECO:0000313" key="2">
    <source>
        <dbReference type="EMBL" id="GJN87085.1"/>
    </source>
</evidence>
<comment type="caution">
    <text evidence="2">The sequence shown here is derived from an EMBL/GenBank/DDBJ whole genome shotgun (WGS) entry which is preliminary data.</text>
</comment>
<evidence type="ECO:0000256" key="1">
    <source>
        <dbReference type="SAM" id="MobiDB-lite"/>
    </source>
</evidence>
<dbReference type="Proteomes" id="UP001342314">
    <property type="component" value="Unassembled WGS sequence"/>
</dbReference>
<name>A0AAV5GBE1_9BASI</name>
<feature type="region of interest" description="Disordered" evidence="1">
    <location>
        <begin position="59"/>
        <end position="87"/>
    </location>
</feature>
<gene>
    <name evidence="2" type="ORF">Rhopal_000030-T1</name>
</gene>
<dbReference type="InterPro" id="IPR029032">
    <property type="entry name" value="AhpD-like"/>
</dbReference>
<feature type="compositionally biased region" description="Pro residues" evidence="1">
    <location>
        <begin position="60"/>
        <end position="71"/>
    </location>
</feature>
<dbReference type="EMBL" id="BQKY01000001">
    <property type="protein sequence ID" value="GJN87085.1"/>
    <property type="molecule type" value="Genomic_DNA"/>
</dbReference>
<keyword evidence="3" id="KW-1185">Reference proteome</keyword>
<dbReference type="Gene3D" id="1.20.1290.10">
    <property type="entry name" value="AhpD-like"/>
    <property type="match status" value="1"/>
</dbReference>
<proteinExistence type="predicted"/>
<dbReference type="SUPFAM" id="SSF69118">
    <property type="entry name" value="AhpD-like"/>
    <property type="match status" value="1"/>
</dbReference>
<reference evidence="2 3" key="1">
    <citation type="submission" date="2021-12" db="EMBL/GenBank/DDBJ databases">
        <title>High titer production of polyol ester of fatty acids by Rhodotorula paludigena BS15 towards product separation-free biomass refinery.</title>
        <authorList>
            <person name="Mano J."/>
            <person name="Ono H."/>
            <person name="Tanaka T."/>
            <person name="Naito K."/>
            <person name="Sushida H."/>
            <person name="Ike M."/>
            <person name="Tokuyasu K."/>
            <person name="Kitaoka M."/>
        </authorList>
    </citation>
    <scope>NUCLEOTIDE SEQUENCE [LARGE SCALE GENOMIC DNA]</scope>
    <source>
        <strain evidence="2 3">BS15</strain>
    </source>
</reference>
<dbReference type="PANTHER" id="PTHR28180:SF5">
    <property type="entry name" value="DNA POLYMERASE ALPHA SUBUNIT B"/>
    <property type="match status" value="1"/>
</dbReference>
<protein>
    <recommendedName>
        <fullName evidence="4">Carboxymuconolactone decarboxylase-like domain-containing protein</fullName>
    </recommendedName>
</protein>
<dbReference type="InterPro" id="IPR052999">
    <property type="entry name" value="PTS1_Protein"/>
</dbReference>
<accession>A0AAV5GBE1</accession>
<dbReference type="AlphaFoldDB" id="A0AAV5GBE1"/>